<feature type="region of interest" description="Disordered" evidence="1">
    <location>
        <begin position="329"/>
        <end position="351"/>
    </location>
</feature>
<accession>A0A8K0UKU3</accession>
<reference evidence="2" key="1">
    <citation type="journal article" date="2021" name="New Phytol.">
        <title>Evolutionary innovations through gain and loss of genes in the ectomycorrhizal Boletales.</title>
        <authorList>
            <person name="Wu G."/>
            <person name="Miyauchi S."/>
            <person name="Morin E."/>
            <person name="Kuo A."/>
            <person name="Drula E."/>
            <person name="Varga T."/>
            <person name="Kohler A."/>
            <person name="Feng B."/>
            <person name="Cao Y."/>
            <person name="Lipzen A."/>
            <person name="Daum C."/>
            <person name="Hundley H."/>
            <person name="Pangilinan J."/>
            <person name="Johnson J."/>
            <person name="Barry K."/>
            <person name="LaButti K."/>
            <person name="Ng V."/>
            <person name="Ahrendt S."/>
            <person name="Min B."/>
            <person name="Choi I.G."/>
            <person name="Park H."/>
            <person name="Plett J.M."/>
            <person name="Magnuson J."/>
            <person name="Spatafora J.W."/>
            <person name="Nagy L.G."/>
            <person name="Henrissat B."/>
            <person name="Grigoriev I.V."/>
            <person name="Yang Z.L."/>
            <person name="Xu J."/>
            <person name="Martin F.M."/>
        </authorList>
    </citation>
    <scope>NUCLEOTIDE SEQUENCE</scope>
    <source>
        <strain evidence="2">KKN 215</strain>
    </source>
</reference>
<gene>
    <name evidence="2" type="ORF">BXZ70DRAFT_1000956</name>
</gene>
<dbReference type="EMBL" id="JAEVFJ010000021">
    <property type="protein sequence ID" value="KAH8096948.1"/>
    <property type="molecule type" value="Genomic_DNA"/>
</dbReference>
<dbReference type="PANTHER" id="PTHR35871:SF1">
    <property type="entry name" value="CXC1-LIKE CYSTEINE CLUSTER ASSOCIATED WITH KDZ TRANSPOSASES DOMAIN-CONTAINING PROTEIN"/>
    <property type="match status" value="1"/>
</dbReference>
<comment type="caution">
    <text evidence="2">The sequence shown here is derived from an EMBL/GenBank/DDBJ whole genome shotgun (WGS) entry which is preliminary data.</text>
</comment>
<evidence type="ECO:0000313" key="3">
    <source>
        <dbReference type="Proteomes" id="UP000813824"/>
    </source>
</evidence>
<keyword evidence="3" id="KW-1185">Reference proteome</keyword>
<evidence type="ECO:0000313" key="2">
    <source>
        <dbReference type="EMBL" id="KAH8096948.1"/>
    </source>
</evidence>
<organism evidence="2 3">
    <name type="scientific">Cristinia sonorae</name>
    <dbReference type="NCBI Taxonomy" id="1940300"/>
    <lineage>
        <taxon>Eukaryota</taxon>
        <taxon>Fungi</taxon>
        <taxon>Dikarya</taxon>
        <taxon>Basidiomycota</taxon>
        <taxon>Agaricomycotina</taxon>
        <taxon>Agaricomycetes</taxon>
        <taxon>Agaricomycetidae</taxon>
        <taxon>Agaricales</taxon>
        <taxon>Pleurotineae</taxon>
        <taxon>Stephanosporaceae</taxon>
        <taxon>Cristinia</taxon>
    </lineage>
</organism>
<name>A0A8K0UKU3_9AGAR</name>
<protein>
    <submittedName>
        <fullName evidence="2">Uncharacterized protein</fullName>
    </submittedName>
</protein>
<dbReference type="AlphaFoldDB" id="A0A8K0UKU3"/>
<dbReference type="OrthoDB" id="6511194at2759"/>
<dbReference type="PANTHER" id="PTHR35871">
    <property type="entry name" value="EXPRESSED PROTEIN"/>
    <property type="match status" value="1"/>
</dbReference>
<proteinExistence type="predicted"/>
<sequence>MYLEELAKYKRNPKIRNPAQRASIVVARSIGKGPYWARKLRHLKLYMEHFGTLPPNRIGKHHGHPSLLNDERVFVAVRRYLTVLADGEITPAKLRKQVNDIILPGLGLSDRTTISVEAARRWLRKLGYSRRSVTKGQYIDGHERPDVVAYRERFLERMSEQERFRTVYRDEDLESVPPTLQAGEQEHIPISQDESIFHANDLQRHLWVMNGKMPLRKKGAGRAIHISDFIVEGTGRLRLTSEQIEAQQQLPKPIQLPVFDAREIIYPGKNYDGWWTAEKLIKQVLNAIKIGEFLYPGCILDFYFDQSTNHGAFAPDALNVHEMNVNPGGKQRKMHATRIPNDNPHTHLRGQSQEMERGLYEELVMLNGGKLVGVCAECKMSAKAKEKRERELKAAMAADDGDMAWVDEDNNDDVDVDPVLTSDTCCMRQVLSLQTDFTEEKSMLQTTIEGAGHKCTFLPKFHCEFNPNEMYWGWVKIRFRCLADGTFPTAKRLVVELLDACEVKTMRAFFRKTWRYMDAYGKGLTAKQVEYAVKLYKSHRRVGAAIMNLAVLDNPAPNLPH</sequence>
<evidence type="ECO:0000256" key="1">
    <source>
        <dbReference type="SAM" id="MobiDB-lite"/>
    </source>
</evidence>
<dbReference type="Proteomes" id="UP000813824">
    <property type="component" value="Unassembled WGS sequence"/>
</dbReference>